<evidence type="ECO:0000256" key="2">
    <source>
        <dbReference type="SAM" id="Phobius"/>
    </source>
</evidence>
<feature type="region of interest" description="Disordered" evidence="1">
    <location>
        <begin position="73"/>
        <end position="160"/>
    </location>
</feature>
<dbReference type="Proteomes" id="UP001154266">
    <property type="component" value="Unassembled WGS sequence"/>
</dbReference>
<dbReference type="RefSeq" id="WP_278220157.1">
    <property type="nucleotide sequence ID" value="NZ_JAKZMO010000004.1"/>
</dbReference>
<proteinExistence type="predicted"/>
<evidence type="ECO:0000313" key="3">
    <source>
        <dbReference type="EMBL" id="MDG5482281.1"/>
    </source>
</evidence>
<feature type="transmembrane region" description="Helical" evidence="2">
    <location>
        <begin position="48"/>
        <end position="68"/>
    </location>
</feature>
<keyword evidence="2" id="KW-0812">Transmembrane</keyword>
<keyword evidence="2" id="KW-1133">Transmembrane helix</keyword>
<evidence type="ECO:0000313" key="4">
    <source>
        <dbReference type="Proteomes" id="UP001154266"/>
    </source>
</evidence>
<reference evidence="3" key="1">
    <citation type="journal article" date="2023" name="Environ. Microbiol.">
        <title>The 2-methylpropene degradation pathway in Mycobacteriaceae family strains.</title>
        <authorList>
            <person name="Helbich S."/>
            <person name="Barrantes I."/>
            <person name="Dos Anjos Borges L.G."/>
            <person name="Pieper D.H."/>
            <person name="Vainshtein Y."/>
            <person name="Sohn K."/>
            <person name="Engesser K.H."/>
        </authorList>
    </citation>
    <scope>NUCLEOTIDE SEQUENCE</scope>
    <source>
        <strain evidence="3">IBE100</strain>
    </source>
</reference>
<comment type="caution">
    <text evidence="3">The sequence shown here is derived from an EMBL/GenBank/DDBJ whole genome shotgun (WGS) entry which is preliminary data.</text>
</comment>
<feature type="compositionally biased region" description="Low complexity" evidence="1">
    <location>
        <begin position="81"/>
        <end position="160"/>
    </location>
</feature>
<dbReference type="EMBL" id="JAKZMO010000004">
    <property type="protein sequence ID" value="MDG5482281.1"/>
    <property type="molecule type" value="Genomic_DNA"/>
</dbReference>
<sequence>MARYGSPDDPNHPDDDPTAYLNYGDGGYGEPPGPPPGDEVPWFRKPGALVGFGALGAVIVALIVFGLAKLITGGDAPSEQTTLTPLTTTSRSVTPTTTAAPETVTETVTPTTTTESPTTTTTATTPPTTTTTTTTTPSVSTSISTSTETSTVTETVTPAP</sequence>
<feature type="region of interest" description="Disordered" evidence="1">
    <location>
        <begin position="1"/>
        <end position="40"/>
    </location>
</feature>
<name>A0ABT6GLQ6_MYCGU</name>
<protein>
    <submittedName>
        <fullName evidence="3">Uncharacterized protein</fullName>
    </submittedName>
</protein>
<accession>A0ABT6GLQ6</accession>
<evidence type="ECO:0000256" key="1">
    <source>
        <dbReference type="SAM" id="MobiDB-lite"/>
    </source>
</evidence>
<keyword evidence="2" id="KW-0472">Membrane</keyword>
<gene>
    <name evidence="3" type="ORF">MNO81_05665</name>
</gene>
<keyword evidence="4" id="KW-1185">Reference proteome</keyword>
<organism evidence="3 4">
    <name type="scientific">Mycolicibacterium gadium</name>
    <name type="common">Mycobacterium gadium</name>
    <dbReference type="NCBI Taxonomy" id="1794"/>
    <lineage>
        <taxon>Bacteria</taxon>
        <taxon>Bacillati</taxon>
        <taxon>Actinomycetota</taxon>
        <taxon>Actinomycetes</taxon>
        <taxon>Mycobacteriales</taxon>
        <taxon>Mycobacteriaceae</taxon>
        <taxon>Mycolicibacterium</taxon>
    </lineage>
</organism>